<dbReference type="Pfam" id="PF23933">
    <property type="entry name" value="DUF7269"/>
    <property type="match status" value="1"/>
</dbReference>
<evidence type="ECO:0000313" key="5">
    <source>
        <dbReference type="EMBL" id="SDK62158.1"/>
    </source>
</evidence>
<evidence type="ECO:0000259" key="3">
    <source>
        <dbReference type="Pfam" id="PF01345"/>
    </source>
</evidence>
<feature type="compositionally biased region" description="Basic and acidic residues" evidence="1">
    <location>
        <begin position="227"/>
        <end position="237"/>
    </location>
</feature>
<dbReference type="PANTHER" id="PTHR34351">
    <property type="entry name" value="SLR1927 PROTEIN-RELATED"/>
    <property type="match status" value="1"/>
</dbReference>
<keyword evidence="6" id="KW-1185">Reference proteome</keyword>
<sequence length="654" mass="71532">MNDELVRGAATVLAAVSLAIGVAVFVARDRILDRLSYEVILALEVFGQLGFYLVLLLFLVQSYRIARDRYENAVNEMIPPARERATETLTPGDDRIRTVESIRDRTDVEYRTIREQLDRLVRDVLERSDQRSETDSSRAVAEGTWTGDDVAAEMLSDDETHPRSRLGRLFEATGFAAVRTRYDLRRTMTAIAAVAGVAVTDDRRSRVSRYLVGRPIHAPSSAEDETDPVHEESDAGRVQRRTGHWDGVSVIALIGIVLGVLYQQPTIILAGGIGVGFAAYGQLSDVPELEVTVDRVVSEPRPEPGDDVGVTVTIRNDGNRRIRDLRVIDGVPPELTVTSGSPRMGTTLGRGETVSLQYTISARRGRYQFDPALLLVRTITGATETEHRVSAESEPAITCLPTIESLPSSTRLLQNRGSQQVGQLSTNKPSAGVEFHSVREFHPSDPVTRIDWNRYARDRELATVSFHEDRSAVVIVAIDARTDAYCAPATSEREHAVDRSVSDAATVFGSLLSEGHSVGLASIGQDPLWLAPNRGTAHLNRGQSLLGTAAAIGPQPPESEGYDLDRFTLAPSSAQILLFTPLCDDGSVEIVHTLRSRGVTVTIVSPDPTITDSPERALARVERRLRIQALRSTAISVVDRGWNTSLDRAIRGSV</sequence>
<feature type="domain" description="DUF58" evidence="4">
    <location>
        <begin position="437"/>
        <end position="564"/>
    </location>
</feature>
<dbReference type="OrthoDB" id="31512at2157"/>
<dbReference type="PANTHER" id="PTHR34351:SF2">
    <property type="entry name" value="DUF58 DOMAIN-CONTAINING PROTEIN"/>
    <property type="match status" value="1"/>
</dbReference>
<dbReference type="InterPro" id="IPR002881">
    <property type="entry name" value="DUF58"/>
</dbReference>
<name>A0A1G9DE42_9EURY</name>
<gene>
    <name evidence="5" type="ORF">SAMN04515672_3551</name>
</gene>
<protein>
    <submittedName>
        <fullName evidence="5">Conserved repeat domain-containing protein</fullName>
    </submittedName>
</protein>
<dbReference type="AlphaFoldDB" id="A0A1G9DE42"/>
<feature type="region of interest" description="Disordered" evidence="1">
    <location>
        <begin position="217"/>
        <end position="238"/>
    </location>
</feature>
<keyword evidence="2" id="KW-1133">Transmembrane helix</keyword>
<keyword evidence="2" id="KW-0812">Transmembrane</keyword>
<dbReference type="InterPro" id="IPR055693">
    <property type="entry name" value="DUF7269"/>
</dbReference>
<dbReference type="EMBL" id="FNFE01000005">
    <property type="protein sequence ID" value="SDK62158.1"/>
    <property type="molecule type" value="Genomic_DNA"/>
</dbReference>
<evidence type="ECO:0000256" key="2">
    <source>
        <dbReference type="SAM" id="Phobius"/>
    </source>
</evidence>
<feature type="domain" description="DUF11" evidence="3">
    <location>
        <begin position="291"/>
        <end position="353"/>
    </location>
</feature>
<dbReference type="InterPro" id="IPR001434">
    <property type="entry name" value="OmcB-like_DUF11"/>
</dbReference>
<dbReference type="Gene3D" id="2.60.40.10">
    <property type="entry name" value="Immunoglobulins"/>
    <property type="match status" value="1"/>
</dbReference>
<dbReference type="STRING" id="1095776.SAMN04515672_3551"/>
<proteinExistence type="predicted"/>
<feature type="transmembrane region" description="Helical" evidence="2">
    <location>
        <begin position="39"/>
        <end position="60"/>
    </location>
</feature>
<dbReference type="InterPro" id="IPR013783">
    <property type="entry name" value="Ig-like_fold"/>
</dbReference>
<evidence type="ECO:0000313" key="6">
    <source>
        <dbReference type="Proteomes" id="UP000198882"/>
    </source>
</evidence>
<organism evidence="5 6">
    <name type="scientific">Natronorubrum texcoconense</name>
    <dbReference type="NCBI Taxonomy" id="1095776"/>
    <lineage>
        <taxon>Archaea</taxon>
        <taxon>Methanobacteriati</taxon>
        <taxon>Methanobacteriota</taxon>
        <taxon>Stenosarchaea group</taxon>
        <taxon>Halobacteria</taxon>
        <taxon>Halobacteriales</taxon>
        <taxon>Natrialbaceae</taxon>
        <taxon>Natronorubrum</taxon>
    </lineage>
</organism>
<dbReference type="RefSeq" id="WP_090310082.1">
    <property type="nucleotide sequence ID" value="NZ_FNFE01000005.1"/>
</dbReference>
<evidence type="ECO:0000256" key="1">
    <source>
        <dbReference type="SAM" id="MobiDB-lite"/>
    </source>
</evidence>
<reference evidence="6" key="1">
    <citation type="submission" date="2016-10" db="EMBL/GenBank/DDBJ databases">
        <authorList>
            <person name="Varghese N."/>
            <person name="Submissions S."/>
        </authorList>
    </citation>
    <scope>NUCLEOTIDE SEQUENCE [LARGE SCALE GENOMIC DNA]</scope>
    <source>
        <strain evidence="6">B4,CECT 8067,JCM 17497</strain>
    </source>
</reference>
<evidence type="ECO:0000259" key="4">
    <source>
        <dbReference type="Pfam" id="PF01882"/>
    </source>
</evidence>
<keyword evidence="2" id="KW-0472">Membrane</keyword>
<dbReference type="Proteomes" id="UP000198882">
    <property type="component" value="Unassembled WGS sequence"/>
</dbReference>
<dbReference type="Pfam" id="PF01882">
    <property type="entry name" value="DUF58"/>
    <property type="match status" value="1"/>
</dbReference>
<feature type="transmembrane region" description="Helical" evidence="2">
    <location>
        <begin position="6"/>
        <end position="27"/>
    </location>
</feature>
<dbReference type="Pfam" id="PF01345">
    <property type="entry name" value="DUF11"/>
    <property type="match status" value="1"/>
</dbReference>
<accession>A0A1G9DE42</accession>